<keyword evidence="1" id="KW-0812">Transmembrane</keyword>
<reference evidence="2" key="1">
    <citation type="submission" date="2018-02" db="EMBL/GenBank/DDBJ databases">
        <title>Rhizophora mucronata_Transcriptome.</title>
        <authorList>
            <person name="Meera S.P."/>
            <person name="Sreeshan A."/>
            <person name="Augustine A."/>
        </authorList>
    </citation>
    <scope>NUCLEOTIDE SEQUENCE</scope>
    <source>
        <tissue evidence="2">Leaf</tissue>
    </source>
</reference>
<evidence type="ECO:0000256" key="1">
    <source>
        <dbReference type="SAM" id="Phobius"/>
    </source>
</evidence>
<accession>A0A2P2PKG1</accession>
<dbReference type="EMBL" id="GGEC01074750">
    <property type="protein sequence ID" value="MBX55234.1"/>
    <property type="molecule type" value="Transcribed_RNA"/>
</dbReference>
<dbReference type="AlphaFoldDB" id="A0A2P2PKG1"/>
<protein>
    <submittedName>
        <fullName evidence="2">Uncharacterized protein</fullName>
    </submittedName>
</protein>
<feature type="transmembrane region" description="Helical" evidence="1">
    <location>
        <begin position="12"/>
        <end position="37"/>
    </location>
</feature>
<keyword evidence="1" id="KW-0472">Membrane</keyword>
<evidence type="ECO:0000313" key="2">
    <source>
        <dbReference type="EMBL" id="MBX55234.1"/>
    </source>
</evidence>
<keyword evidence="1" id="KW-1133">Transmembrane helix</keyword>
<organism evidence="2">
    <name type="scientific">Rhizophora mucronata</name>
    <name type="common">Asiatic mangrove</name>
    <dbReference type="NCBI Taxonomy" id="61149"/>
    <lineage>
        <taxon>Eukaryota</taxon>
        <taxon>Viridiplantae</taxon>
        <taxon>Streptophyta</taxon>
        <taxon>Embryophyta</taxon>
        <taxon>Tracheophyta</taxon>
        <taxon>Spermatophyta</taxon>
        <taxon>Magnoliopsida</taxon>
        <taxon>eudicotyledons</taxon>
        <taxon>Gunneridae</taxon>
        <taxon>Pentapetalae</taxon>
        <taxon>rosids</taxon>
        <taxon>fabids</taxon>
        <taxon>Malpighiales</taxon>
        <taxon>Rhizophoraceae</taxon>
        <taxon>Rhizophora</taxon>
    </lineage>
</organism>
<name>A0A2P2PKG1_RHIMU</name>
<proteinExistence type="predicted"/>
<sequence length="45" mass="5198">MDTFLSFCVVHFHLLSSFLVAFGQFVFKLAILLNCFFGTSLFQFN</sequence>